<evidence type="ECO:0000256" key="1">
    <source>
        <dbReference type="SAM" id="Phobius"/>
    </source>
</evidence>
<organism evidence="2 3">
    <name type="scientific">Amedibacillus dolichus</name>
    <dbReference type="NCBI Taxonomy" id="31971"/>
    <lineage>
        <taxon>Bacteria</taxon>
        <taxon>Bacillati</taxon>
        <taxon>Bacillota</taxon>
        <taxon>Erysipelotrichia</taxon>
        <taxon>Erysipelotrichales</taxon>
        <taxon>Erysipelotrichaceae</taxon>
        <taxon>Amedibacillus</taxon>
    </lineage>
</organism>
<gene>
    <name evidence="2" type="ORF">KHZ85_00640</name>
</gene>
<keyword evidence="1" id="KW-0472">Membrane</keyword>
<dbReference type="Proteomes" id="UP000753219">
    <property type="component" value="Unassembled WGS sequence"/>
</dbReference>
<keyword evidence="1" id="KW-1133">Transmembrane helix</keyword>
<comment type="caution">
    <text evidence="2">The sequence shown here is derived from an EMBL/GenBank/DDBJ whole genome shotgun (WGS) entry which is preliminary data.</text>
</comment>
<evidence type="ECO:0000313" key="3">
    <source>
        <dbReference type="Proteomes" id="UP000753219"/>
    </source>
</evidence>
<accession>A0A942W7D4</accession>
<dbReference type="RefSeq" id="WP_278639459.1">
    <property type="nucleotide sequence ID" value="NZ_JAGZMZ010000001.1"/>
</dbReference>
<sequence>MQDLEVLGGLITWLVPLIAVAAPVLKLNGNITRLNTILEQALKTIEKQGNSIEKLNDELYEVKHIQANHETRLLSIEKRMDKKGC</sequence>
<dbReference type="EMBL" id="JAGZMZ010000001">
    <property type="protein sequence ID" value="MBS4883268.1"/>
    <property type="molecule type" value="Genomic_DNA"/>
</dbReference>
<evidence type="ECO:0000313" key="2">
    <source>
        <dbReference type="EMBL" id="MBS4883268.1"/>
    </source>
</evidence>
<dbReference type="AlphaFoldDB" id="A0A942W7D4"/>
<proteinExistence type="predicted"/>
<feature type="transmembrane region" description="Helical" evidence="1">
    <location>
        <begin position="6"/>
        <end position="25"/>
    </location>
</feature>
<reference evidence="2" key="1">
    <citation type="submission" date="2021-02" db="EMBL/GenBank/DDBJ databases">
        <title>Infant gut strain persistence is associated with maternal origin, phylogeny, and functional potential including surface adhesion and iron acquisition.</title>
        <authorList>
            <person name="Lou Y.C."/>
        </authorList>
    </citation>
    <scope>NUCLEOTIDE SEQUENCE</scope>
    <source>
        <strain evidence="2">L3_108_103G1_dasL3_108_103G1_concoct_2</strain>
    </source>
</reference>
<protein>
    <submittedName>
        <fullName evidence="2">Uncharacterized protein</fullName>
    </submittedName>
</protein>
<keyword evidence="1" id="KW-0812">Transmembrane</keyword>
<name>A0A942W7D4_9FIRM</name>